<feature type="non-terminal residue" evidence="2">
    <location>
        <position position="1"/>
    </location>
</feature>
<protein>
    <submittedName>
        <fullName evidence="2">Uncharacterized protein</fullName>
    </submittedName>
</protein>
<comment type="caution">
    <text evidence="2">The sequence shown here is derived from an EMBL/GenBank/DDBJ whole genome shotgun (WGS) entry which is preliminary data.</text>
</comment>
<feature type="region of interest" description="Disordered" evidence="1">
    <location>
        <begin position="1"/>
        <end position="41"/>
    </location>
</feature>
<organism evidence="2 3">
    <name type="scientific">Prorocentrum cordatum</name>
    <dbReference type="NCBI Taxonomy" id="2364126"/>
    <lineage>
        <taxon>Eukaryota</taxon>
        <taxon>Sar</taxon>
        <taxon>Alveolata</taxon>
        <taxon>Dinophyceae</taxon>
        <taxon>Prorocentrales</taxon>
        <taxon>Prorocentraceae</taxon>
        <taxon>Prorocentrum</taxon>
    </lineage>
</organism>
<keyword evidence="3" id="KW-1185">Reference proteome</keyword>
<gene>
    <name evidence="2" type="ORF">PCOR1329_LOCUS68168</name>
</gene>
<evidence type="ECO:0000313" key="3">
    <source>
        <dbReference type="Proteomes" id="UP001189429"/>
    </source>
</evidence>
<feature type="non-terminal residue" evidence="2">
    <location>
        <position position="108"/>
    </location>
</feature>
<dbReference type="EMBL" id="CAUYUJ010018873">
    <property type="protein sequence ID" value="CAK0886964.1"/>
    <property type="molecule type" value="Genomic_DNA"/>
</dbReference>
<feature type="compositionally biased region" description="Low complexity" evidence="1">
    <location>
        <begin position="13"/>
        <end position="23"/>
    </location>
</feature>
<reference evidence="2" key="1">
    <citation type="submission" date="2023-10" db="EMBL/GenBank/DDBJ databases">
        <authorList>
            <person name="Chen Y."/>
            <person name="Shah S."/>
            <person name="Dougan E. K."/>
            <person name="Thang M."/>
            <person name="Chan C."/>
        </authorList>
    </citation>
    <scope>NUCLEOTIDE SEQUENCE [LARGE SCALE GENOMIC DNA]</scope>
</reference>
<evidence type="ECO:0000256" key="1">
    <source>
        <dbReference type="SAM" id="MobiDB-lite"/>
    </source>
</evidence>
<accession>A0ABN9WLW5</accession>
<sequence length="108" mass="11359">GLRQEPASTLLRPAGSAEPAAAAPEPPKELEQDAAEDSRPRLKATAEFLTKDTTMNIMPSTYGNILMALSDGGIQHLLAGARASVGVTSGRHMFEVKMVEMVNAVDPG</sequence>
<proteinExistence type="predicted"/>
<evidence type="ECO:0000313" key="2">
    <source>
        <dbReference type="EMBL" id="CAK0886964.1"/>
    </source>
</evidence>
<feature type="compositionally biased region" description="Basic and acidic residues" evidence="1">
    <location>
        <begin position="26"/>
        <end position="40"/>
    </location>
</feature>
<dbReference type="Proteomes" id="UP001189429">
    <property type="component" value="Unassembled WGS sequence"/>
</dbReference>
<name>A0ABN9WLW5_9DINO</name>